<keyword evidence="3" id="KW-1185">Reference proteome</keyword>
<dbReference type="Proteomes" id="UP000648257">
    <property type="component" value="Unassembled WGS sequence"/>
</dbReference>
<protein>
    <submittedName>
        <fullName evidence="2">Uncharacterized protein</fullName>
    </submittedName>
</protein>
<dbReference type="RefSeq" id="WP_186921292.1">
    <property type="nucleotide sequence ID" value="NZ_JACOFW010000002.1"/>
</dbReference>
<gene>
    <name evidence="2" type="ORF">H8K52_02985</name>
</gene>
<evidence type="ECO:0000313" key="3">
    <source>
        <dbReference type="Proteomes" id="UP000648257"/>
    </source>
</evidence>
<feature type="compositionally biased region" description="Polar residues" evidence="1">
    <location>
        <begin position="53"/>
        <end position="62"/>
    </location>
</feature>
<accession>A0ABR6X0B9</accession>
<evidence type="ECO:0000256" key="1">
    <source>
        <dbReference type="SAM" id="MobiDB-lite"/>
    </source>
</evidence>
<reference evidence="2 3" key="1">
    <citation type="submission" date="2020-08" db="EMBL/GenBank/DDBJ databases">
        <title>Novel species isolated from subtropical streams in China.</title>
        <authorList>
            <person name="Lu H."/>
        </authorList>
    </citation>
    <scope>NUCLEOTIDE SEQUENCE [LARGE SCALE GENOMIC DNA]</scope>
    <source>
        <strain evidence="2 3">KACC 16656</strain>
    </source>
</reference>
<name>A0ABR6X0B9_9BURK</name>
<organism evidence="2 3">
    <name type="scientific">Undibacterium seohonense</name>
    <dbReference type="NCBI Taxonomy" id="1344950"/>
    <lineage>
        <taxon>Bacteria</taxon>
        <taxon>Pseudomonadati</taxon>
        <taxon>Pseudomonadota</taxon>
        <taxon>Betaproteobacteria</taxon>
        <taxon>Burkholderiales</taxon>
        <taxon>Oxalobacteraceae</taxon>
        <taxon>Undibacterium</taxon>
    </lineage>
</organism>
<dbReference type="EMBL" id="JACOFW010000002">
    <property type="protein sequence ID" value="MBC3806310.1"/>
    <property type="molecule type" value="Genomic_DNA"/>
</dbReference>
<evidence type="ECO:0000313" key="2">
    <source>
        <dbReference type="EMBL" id="MBC3806310.1"/>
    </source>
</evidence>
<feature type="region of interest" description="Disordered" evidence="1">
    <location>
        <begin position="49"/>
        <end position="68"/>
    </location>
</feature>
<proteinExistence type="predicted"/>
<sequence>MKPMTAIGAAASTYLLIQADVDTRITLKVNFADGKNHVESISSEASEKIININDTPQNKTPLTPTPII</sequence>
<comment type="caution">
    <text evidence="2">The sequence shown here is derived from an EMBL/GenBank/DDBJ whole genome shotgun (WGS) entry which is preliminary data.</text>
</comment>